<evidence type="ECO:0000256" key="1">
    <source>
        <dbReference type="SAM" id="Coils"/>
    </source>
</evidence>
<dbReference type="VEuPathDB" id="PlasmoDB:PVX_121345"/>
<dbReference type="Pfam" id="PF05795">
    <property type="entry name" value="Plasmodium_Vir"/>
    <property type="match status" value="1"/>
</dbReference>
<name>Q9N8A0_PLAVI</name>
<dbReference type="EMBL" id="AL360354">
    <property type="protein sequence ID" value="CAB96695.1"/>
    <property type="molecule type" value="Genomic_DNA"/>
</dbReference>
<gene>
    <name evidence="2" type="primary">vir6</name>
</gene>
<dbReference type="InterPro" id="IPR008780">
    <property type="entry name" value="Plasmodium_Vir"/>
</dbReference>
<protein>
    <submittedName>
        <fullName evidence="2">Vir6 protein</fullName>
    </submittedName>
</protein>
<dbReference type="VEuPathDB" id="PlasmoDB:PVPAM_060039100"/>
<accession>Q9N8A0</accession>
<organism evidence="2">
    <name type="scientific">Plasmodium vivax</name>
    <name type="common">malaria parasite P. vivax</name>
    <dbReference type="NCBI Taxonomy" id="5855"/>
    <lineage>
        <taxon>Eukaryota</taxon>
        <taxon>Sar</taxon>
        <taxon>Alveolata</taxon>
        <taxon>Apicomplexa</taxon>
        <taxon>Aconoidasida</taxon>
        <taxon>Haemosporida</taxon>
        <taxon>Plasmodiidae</taxon>
        <taxon>Plasmodium</taxon>
        <taxon>Plasmodium (Plasmodium)</taxon>
    </lineage>
</organism>
<feature type="coiled-coil region" evidence="1">
    <location>
        <begin position="185"/>
        <end position="274"/>
    </location>
</feature>
<reference evidence="2" key="1">
    <citation type="submission" date="2000-06" db="EMBL/GenBank/DDBJ databases">
        <authorList>
            <person name="Oliver K."/>
            <person name="Bowman S."/>
            <person name="Hall N."/>
            <person name="Quail M."/>
            <person name="Rajandream M.A."/>
            <person name="Harris D."/>
            <person name="del Portillo H.A."/>
            <person name="Lanzer M."/>
            <person name="Barrell B.G."/>
        </authorList>
    </citation>
    <scope>NUCLEOTIDE SEQUENCE</scope>
</reference>
<proteinExistence type="predicted"/>
<keyword evidence="1" id="KW-0175">Coiled coil</keyword>
<dbReference type="VEuPathDB" id="PlasmoDB:PVW1_000027900"/>
<dbReference type="AlphaFoldDB" id="Q9N8A0"/>
<evidence type="ECO:0000313" key="2">
    <source>
        <dbReference type="EMBL" id="CAB96695.1"/>
    </source>
</evidence>
<sequence length="452" mass="52446">MAGDHQDPGYISYKDYVNAKHEFKRTMNNRYPDNERFEKIINKINNESHKWNLKNKTFTTLHNVLANDLAFYGGMKHHYCRFINYWLNKEVQNINNHFDKSYFPIFQKFSDEFSIIKTNKNDQRCNNYIFNLSHKTINIMDILYGLYDEYDKIKSHREDSNYGSCDTFLSWASNHNYAIDKYYENTNLYQKFEEIKKLIDNLKESSSSSCIKSIYLHKPQVVKLREEEEARREAAEKQKRALEEAIREREEAEKRQHEQELKAEKELLQRQANNTVGDTASGEGTFQHTDDRSDLRAPIISELDQNAQRFGYPERSESSRGLLLDNGHTREGQFIYTNEDTRQQGEGVYEQPGTDKTRSGMFGGSSGFPRYITEVFGSVDPVPVVGVSGGMGALFLLFRYTPLGTFFRGGRGRAHRIPRSFNGQFLGAFPDINEYNGGYIGYGPMDIPYGAE</sequence>
<dbReference type="VEuPathDB" id="PlasmoDB:PVP01_0008780"/>